<keyword evidence="4" id="KW-0862">Zinc</keyword>
<dbReference type="Pfam" id="PF08240">
    <property type="entry name" value="ADH_N"/>
    <property type="match status" value="1"/>
</dbReference>
<dbReference type="SUPFAM" id="SSF50129">
    <property type="entry name" value="GroES-like"/>
    <property type="match status" value="1"/>
</dbReference>
<dbReference type="GO" id="GO:0046872">
    <property type="term" value="F:metal ion binding"/>
    <property type="evidence" value="ECO:0007669"/>
    <property type="project" value="UniProtKB-KW"/>
</dbReference>
<dbReference type="SUPFAM" id="SSF51735">
    <property type="entry name" value="NAD(P)-binding Rossmann-fold domains"/>
    <property type="match status" value="1"/>
</dbReference>
<keyword evidence="9" id="KW-1185">Reference proteome</keyword>
<protein>
    <submittedName>
        <fullName evidence="8">GroES-like protein</fullName>
    </submittedName>
</protein>
<reference evidence="8" key="1">
    <citation type="journal article" date="2020" name="Stud. Mycol.">
        <title>101 Dothideomycetes genomes: a test case for predicting lifestyles and emergence of pathogens.</title>
        <authorList>
            <person name="Haridas S."/>
            <person name="Albert R."/>
            <person name="Binder M."/>
            <person name="Bloem J."/>
            <person name="Labutti K."/>
            <person name="Salamov A."/>
            <person name="Andreopoulos B."/>
            <person name="Baker S."/>
            <person name="Barry K."/>
            <person name="Bills G."/>
            <person name="Bluhm B."/>
            <person name="Cannon C."/>
            <person name="Castanera R."/>
            <person name="Culley D."/>
            <person name="Daum C."/>
            <person name="Ezra D."/>
            <person name="Gonzalez J."/>
            <person name="Henrissat B."/>
            <person name="Kuo A."/>
            <person name="Liang C."/>
            <person name="Lipzen A."/>
            <person name="Lutzoni F."/>
            <person name="Magnuson J."/>
            <person name="Mondo S."/>
            <person name="Nolan M."/>
            <person name="Ohm R."/>
            <person name="Pangilinan J."/>
            <person name="Park H.-J."/>
            <person name="Ramirez L."/>
            <person name="Alfaro M."/>
            <person name="Sun H."/>
            <person name="Tritt A."/>
            <person name="Yoshinaga Y."/>
            <person name="Zwiers L.-H."/>
            <person name="Turgeon B."/>
            <person name="Goodwin S."/>
            <person name="Spatafora J."/>
            <person name="Crous P."/>
            <person name="Grigoriev I."/>
        </authorList>
    </citation>
    <scope>NUCLEOTIDE SEQUENCE</scope>
    <source>
        <strain evidence="8">CBS 133067</strain>
    </source>
</reference>
<dbReference type="InterPro" id="IPR020843">
    <property type="entry name" value="ER"/>
</dbReference>
<dbReference type="SMART" id="SM00829">
    <property type="entry name" value="PKS_ER"/>
    <property type="match status" value="1"/>
</dbReference>
<comment type="caution">
    <text evidence="8">The sequence shown here is derived from an EMBL/GenBank/DDBJ whole genome shotgun (WGS) entry which is preliminary data.</text>
</comment>
<evidence type="ECO:0000259" key="7">
    <source>
        <dbReference type="SMART" id="SM00829"/>
    </source>
</evidence>
<keyword evidence="5" id="KW-0560">Oxidoreductase</keyword>
<dbReference type="Gene3D" id="3.40.50.720">
    <property type="entry name" value="NAD(P)-binding Rossmann-like Domain"/>
    <property type="match status" value="1"/>
</dbReference>
<keyword evidence="3" id="KW-0479">Metal-binding</keyword>
<comment type="similarity">
    <text evidence="2">Belongs to the zinc-containing alcohol dehydrogenase family.</text>
</comment>
<keyword evidence="6" id="KW-0520">NAD</keyword>
<dbReference type="InterPro" id="IPR011032">
    <property type="entry name" value="GroES-like_sf"/>
</dbReference>
<evidence type="ECO:0000256" key="3">
    <source>
        <dbReference type="ARBA" id="ARBA00022723"/>
    </source>
</evidence>
<dbReference type="Pfam" id="PF00107">
    <property type="entry name" value="ADH_zinc_N"/>
    <property type="match status" value="1"/>
</dbReference>
<evidence type="ECO:0000256" key="5">
    <source>
        <dbReference type="ARBA" id="ARBA00023002"/>
    </source>
</evidence>
<dbReference type="EMBL" id="ML978130">
    <property type="protein sequence ID" value="KAF2095908.1"/>
    <property type="molecule type" value="Genomic_DNA"/>
</dbReference>
<dbReference type="GO" id="GO:0005737">
    <property type="term" value="C:cytoplasm"/>
    <property type="evidence" value="ECO:0007669"/>
    <property type="project" value="TreeGrafter"/>
</dbReference>
<proteinExistence type="inferred from homology"/>
<organism evidence="8 9">
    <name type="scientific">Rhizodiscina lignyota</name>
    <dbReference type="NCBI Taxonomy" id="1504668"/>
    <lineage>
        <taxon>Eukaryota</taxon>
        <taxon>Fungi</taxon>
        <taxon>Dikarya</taxon>
        <taxon>Ascomycota</taxon>
        <taxon>Pezizomycotina</taxon>
        <taxon>Dothideomycetes</taxon>
        <taxon>Pleosporomycetidae</taxon>
        <taxon>Aulographales</taxon>
        <taxon>Rhizodiscinaceae</taxon>
        <taxon>Rhizodiscina</taxon>
    </lineage>
</organism>
<dbReference type="FunFam" id="3.40.50.720:FF:000039">
    <property type="entry name" value="Alcohol dehydrogenase AdhP"/>
    <property type="match status" value="1"/>
</dbReference>
<evidence type="ECO:0000313" key="9">
    <source>
        <dbReference type="Proteomes" id="UP000799772"/>
    </source>
</evidence>
<evidence type="ECO:0000313" key="8">
    <source>
        <dbReference type="EMBL" id="KAF2095908.1"/>
    </source>
</evidence>
<accession>A0A9P4M3N0</accession>
<dbReference type="AlphaFoldDB" id="A0A9P4M3N0"/>
<dbReference type="InterPro" id="IPR036291">
    <property type="entry name" value="NAD(P)-bd_dom_sf"/>
</dbReference>
<dbReference type="PANTHER" id="PTHR42940:SF8">
    <property type="entry name" value="VACUOLAR PROTEIN SORTING-ASSOCIATED PROTEIN 11"/>
    <property type="match status" value="1"/>
</dbReference>
<dbReference type="PANTHER" id="PTHR42940">
    <property type="entry name" value="ALCOHOL DEHYDROGENASE 1-RELATED"/>
    <property type="match status" value="1"/>
</dbReference>
<evidence type="ECO:0000256" key="1">
    <source>
        <dbReference type="ARBA" id="ARBA00001947"/>
    </source>
</evidence>
<gene>
    <name evidence="8" type="ORF">NA57DRAFT_67587</name>
</gene>
<evidence type="ECO:0000256" key="6">
    <source>
        <dbReference type="ARBA" id="ARBA00023027"/>
    </source>
</evidence>
<dbReference type="GO" id="GO:0004022">
    <property type="term" value="F:alcohol dehydrogenase (NAD+) activity"/>
    <property type="evidence" value="ECO:0007669"/>
    <property type="project" value="TreeGrafter"/>
</dbReference>
<dbReference type="Gene3D" id="3.90.180.10">
    <property type="entry name" value="Medium-chain alcohol dehydrogenases, catalytic domain"/>
    <property type="match status" value="1"/>
</dbReference>
<dbReference type="Proteomes" id="UP000799772">
    <property type="component" value="Unassembled WGS sequence"/>
</dbReference>
<dbReference type="InterPro" id="IPR013154">
    <property type="entry name" value="ADH-like_N"/>
</dbReference>
<name>A0A9P4M3N0_9PEZI</name>
<comment type="cofactor">
    <cofactor evidence="1">
        <name>Zn(2+)</name>
        <dbReference type="ChEBI" id="CHEBI:29105"/>
    </cofactor>
</comment>
<feature type="domain" description="Enoyl reductase (ER)" evidence="7">
    <location>
        <begin position="22"/>
        <end position="347"/>
    </location>
</feature>
<dbReference type="InterPro" id="IPR013149">
    <property type="entry name" value="ADH-like_C"/>
</dbReference>
<sequence length="365" mass="38821">MGSDNIPERMLAAQVTEYNKPYTIHEIAVPKNLDPQDILVKVAVASLCHTDNMVIAGQFFTQLPCTASHEGSGTVVLTGSEVKNFKPGDRVMCAIPYHQCGICNDCQSASAQYCAKQSLTGVKRDGCFAEYVVVDGRTSIKLPDRVSFETAAPMACAGLTIFRGVLQSECHAGEWMGIVGAGGSLGHLGIQFAKAMGIMVVGVDARDEGLALAKETGADIVVDARKGAEQVVKEVEAVTGGEGCKSTLMVSDADGAVALGCKITRMHGTLVQIAQPETISIPFHEVVFRDIKIHGSLMSSVAEATRMLDVVAEHGVSVEKNVFHGLHEIPKLMDLAHGGKMKGKGMIVVDQEQIDRQNSQGLKLS</sequence>
<dbReference type="OrthoDB" id="256333at2759"/>
<evidence type="ECO:0000256" key="2">
    <source>
        <dbReference type="ARBA" id="ARBA00008072"/>
    </source>
</evidence>
<evidence type="ECO:0000256" key="4">
    <source>
        <dbReference type="ARBA" id="ARBA00022833"/>
    </source>
</evidence>